<dbReference type="EMBL" id="PKKO01000003">
    <property type="protein sequence ID" value="PKY72446.1"/>
    <property type="molecule type" value="Genomic_DNA"/>
</dbReference>
<organism evidence="1 2">
    <name type="scientific">Winkia neuii</name>
    <dbReference type="NCBI Taxonomy" id="33007"/>
    <lineage>
        <taxon>Bacteria</taxon>
        <taxon>Bacillati</taxon>
        <taxon>Actinomycetota</taxon>
        <taxon>Actinomycetes</taxon>
        <taxon>Actinomycetales</taxon>
        <taxon>Actinomycetaceae</taxon>
        <taxon>Winkia</taxon>
    </lineage>
</organism>
<gene>
    <name evidence="1" type="ORF">CYJ19_06295</name>
</gene>
<sequence length="143" mass="15115">MRGYSTMRIVCGEAHFHTSTEKGYEIIDSLPEDIKDGSPSNPEVAAAIKNALKGVNTVGISRAVTATNWALCASQVASAILTNLVPVAKIISWIKKARKLYGGVKGILRVIHTGQAVVELGPEATKILEQILGVDGVINACFG</sequence>
<dbReference type="RefSeq" id="WP_024332284.1">
    <property type="nucleotide sequence ID" value="NZ_JASOXK010000013.1"/>
</dbReference>
<dbReference type="STRING" id="33007.HMPREF3198_00038"/>
<comment type="caution">
    <text evidence="1">The sequence shown here is derived from an EMBL/GenBank/DDBJ whole genome shotgun (WGS) entry which is preliminary data.</text>
</comment>
<evidence type="ECO:0000313" key="2">
    <source>
        <dbReference type="Proteomes" id="UP000235122"/>
    </source>
</evidence>
<reference evidence="1 2" key="1">
    <citation type="submission" date="2017-12" db="EMBL/GenBank/DDBJ databases">
        <title>Phylogenetic diversity of female urinary microbiome.</title>
        <authorList>
            <person name="Thomas-White K."/>
            <person name="Wolfe A.J."/>
        </authorList>
    </citation>
    <scope>NUCLEOTIDE SEQUENCE [LARGE SCALE GENOMIC DNA]</scope>
    <source>
        <strain evidence="1 2">UMB0402</strain>
    </source>
</reference>
<protein>
    <submittedName>
        <fullName evidence="1">Uncharacterized protein</fullName>
    </submittedName>
</protein>
<evidence type="ECO:0000313" key="1">
    <source>
        <dbReference type="EMBL" id="PKY72446.1"/>
    </source>
</evidence>
<dbReference type="Proteomes" id="UP000235122">
    <property type="component" value="Unassembled WGS sequence"/>
</dbReference>
<name>A0A2I1IMU3_9ACTO</name>
<keyword evidence="2" id="KW-1185">Reference proteome</keyword>
<accession>A0A2I1IMU3</accession>
<proteinExistence type="predicted"/>
<dbReference type="AlphaFoldDB" id="A0A2I1IMU3"/>